<name>A0A4Y2TUX3_ARAVE</name>
<organism evidence="1 2">
    <name type="scientific">Araneus ventricosus</name>
    <name type="common">Orbweaver spider</name>
    <name type="synonym">Epeira ventricosa</name>
    <dbReference type="NCBI Taxonomy" id="182803"/>
    <lineage>
        <taxon>Eukaryota</taxon>
        <taxon>Metazoa</taxon>
        <taxon>Ecdysozoa</taxon>
        <taxon>Arthropoda</taxon>
        <taxon>Chelicerata</taxon>
        <taxon>Arachnida</taxon>
        <taxon>Araneae</taxon>
        <taxon>Araneomorphae</taxon>
        <taxon>Entelegynae</taxon>
        <taxon>Araneoidea</taxon>
        <taxon>Araneidae</taxon>
        <taxon>Araneus</taxon>
    </lineage>
</organism>
<keyword evidence="2" id="KW-1185">Reference proteome</keyword>
<comment type="caution">
    <text evidence="1">The sequence shown here is derived from an EMBL/GenBank/DDBJ whole genome shotgun (WGS) entry which is preliminary data.</text>
</comment>
<dbReference type="EMBL" id="BGPR01031379">
    <property type="protein sequence ID" value="GBO04403.1"/>
    <property type="molecule type" value="Genomic_DNA"/>
</dbReference>
<reference evidence="1 2" key="1">
    <citation type="journal article" date="2019" name="Sci. Rep.">
        <title>Orb-weaving spider Araneus ventricosus genome elucidates the spidroin gene catalogue.</title>
        <authorList>
            <person name="Kono N."/>
            <person name="Nakamura H."/>
            <person name="Ohtoshi R."/>
            <person name="Moran D.A.P."/>
            <person name="Shinohara A."/>
            <person name="Yoshida Y."/>
            <person name="Fujiwara M."/>
            <person name="Mori M."/>
            <person name="Tomita M."/>
            <person name="Arakawa K."/>
        </authorList>
    </citation>
    <scope>NUCLEOTIDE SEQUENCE [LARGE SCALE GENOMIC DNA]</scope>
</reference>
<proteinExistence type="predicted"/>
<dbReference type="Proteomes" id="UP000499080">
    <property type="component" value="Unassembled WGS sequence"/>
</dbReference>
<sequence length="47" mass="5389">MFMMVFLCRPHITALTSSLGQQQHYAKKAVQRIHDTAGARTKDEENK</sequence>
<feature type="non-terminal residue" evidence="1">
    <location>
        <position position="47"/>
    </location>
</feature>
<evidence type="ECO:0000313" key="1">
    <source>
        <dbReference type="EMBL" id="GBO04403.1"/>
    </source>
</evidence>
<evidence type="ECO:0000313" key="2">
    <source>
        <dbReference type="Proteomes" id="UP000499080"/>
    </source>
</evidence>
<protein>
    <submittedName>
        <fullName evidence="1">Uncharacterized protein</fullName>
    </submittedName>
</protein>
<dbReference type="AlphaFoldDB" id="A0A4Y2TUX3"/>
<accession>A0A4Y2TUX3</accession>
<gene>
    <name evidence="1" type="ORF">AVEN_165783_1</name>
</gene>